<proteinExistence type="predicted"/>
<dbReference type="PANTHER" id="PTHR11945">
    <property type="entry name" value="MADS BOX PROTEIN"/>
    <property type="match status" value="1"/>
</dbReference>
<dbReference type="Gene3D" id="3.40.1810.10">
    <property type="entry name" value="Transcription factor, MADS-box"/>
    <property type="match status" value="1"/>
</dbReference>
<dbReference type="SMART" id="SM00432">
    <property type="entry name" value="MADS"/>
    <property type="match status" value="1"/>
</dbReference>
<dbReference type="PANTHER" id="PTHR11945:SF776">
    <property type="entry name" value="AGAMOUS-LIKE 50-RELATED"/>
    <property type="match status" value="1"/>
</dbReference>
<evidence type="ECO:0000256" key="4">
    <source>
        <dbReference type="ARBA" id="ARBA00023163"/>
    </source>
</evidence>
<organism evidence="7 8">
    <name type="scientific">Flemingia macrophylla</name>
    <dbReference type="NCBI Taxonomy" id="520843"/>
    <lineage>
        <taxon>Eukaryota</taxon>
        <taxon>Viridiplantae</taxon>
        <taxon>Streptophyta</taxon>
        <taxon>Embryophyta</taxon>
        <taxon>Tracheophyta</taxon>
        <taxon>Spermatophyta</taxon>
        <taxon>Magnoliopsida</taxon>
        <taxon>eudicotyledons</taxon>
        <taxon>Gunneridae</taxon>
        <taxon>Pentapetalae</taxon>
        <taxon>rosids</taxon>
        <taxon>fabids</taxon>
        <taxon>Fabales</taxon>
        <taxon>Fabaceae</taxon>
        <taxon>Papilionoideae</taxon>
        <taxon>50 kb inversion clade</taxon>
        <taxon>NPAAA clade</taxon>
        <taxon>indigoferoid/millettioid clade</taxon>
        <taxon>Phaseoleae</taxon>
        <taxon>Flemingia</taxon>
    </lineage>
</organism>
<gene>
    <name evidence="7" type="ORF">Fmac_005696</name>
</gene>
<dbReference type="SUPFAM" id="SSF55455">
    <property type="entry name" value="SRF-like"/>
    <property type="match status" value="1"/>
</dbReference>
<dbReference type="GO" id="GO:0003677">
    <property type="term" value="F:DNA binding"/>
    <property type="evidence" value="ECO:0007669"/>
    <property type="project" value="UniProtKB-KW"/>
</dbReference>
<evidence type="ECO:0000313" key="7">
    <source>
        <dbReference type="EMBL" id="KAL2344411.1"/>
    </source>
</evidence>
<accession>A0ABD1N8H6</accession>
<feature type="domain" description="MADS-box" evidence="6">
    <location>
        <begin position="17"/>
        <end position="77"/>
    </location>
</feature>
<name>A0ABD1N8H6_9FABA</name>
<dbReference type="InterPro" id="IPR002100">
    <property type="entry name" value="TF_MADSbox"/>
</dbReference>
<keyword evidence="5" id="KW-0539">Nucleus</keyword>
<dbReference type="PRINTS" id="PR00404">
    <property type="entry name" value="MADSDOMAIN"/>
</dbReference>
<keyword evidence="8" id="KW-1185">Reference proteome</keyword>
<comment type="subcellular location">
    <subcellularLocation>
        <location evidence="1">Nucleus</location>
    </subcellularLocation>
</comment>
<dbReference type="EMBL" id="JBGMDY010000002">
    <property type="protein sequence ID" value="KAL2344411.1"/>
    <property type="molecule type" value="Genomic_DNA"/>
</dbReference>
<dbReference type="AlphaFoldDB" id="A0ABD1N8H6"/>
<evidence type="ECO:0000256" key="3">
    <source>
        <dbReference type="ARBA" id="ARBA00023125"/>
    </source>
</evidence>
<dbReference type="FunFam" id="3.40.1810.10:FF:000006">
    <property type="entry name" value="Agamous-like MADS-box protein AGL62"/>
    <property type="match status" value="1"/>
</dbReference>
<reference evidence="7 8" key="1">
    <citation type="submission" date="2024-08" db="EMBL/GenBank/DDBJ databases">
        <title>Insights into the chromosomal genome structure of Flemingia macrophylla.</title>
        <authorList>
            <person name="Ding Y."/>
            <person name="Zhao Y."/>
            <person name="Bi W."/>
            <person name="Wu M."/>
            <person name="Zhao G."/>
            <person name="Gong Y."/>
            <person name="Li W."/>
            <person name="Zhang P."/>
        </authorList>
    </citation>
    <scope>NUCLEOTIDE SEQUENCE [LARGE SCALE GENOMIC DNA]</scope>
    <source>
        <strain evidence="7">DYQJB</strain>
        <tissue evidence="7">Leaf</tissue>
    </source>
</reference>
<protein>
    <recommendedName>
        <fullName evidence="6">MADS-box domain-containing protein</fullName>
    </recommendedName>
</protein>
<keyword evidence="2" id="KW-0805">Transcription regulation</keyword>
<dbReference type="PROSITE" id="PS50066">
    <property type="entry name" value="MADS_BOX_2"/>
    <property type="match status" value="1"/>
</dbReference>
<evidence type="ECO:0000256" key="2">
    <source>
        <dbReference type="ARBA" id="ARBA00023015"/>
    </source>
</evidence>
<sequence length="242" mass="27546">MDSKDVPNKNVVAKKTKGRQKIEMKKINNERNLHVTFSKRRNGVFKKASELATLCGVDLAVIVFSPGQRVFSFGTPNVDSVIQRYTGRAAPPLHNLDLNEAHLTLDERELHAHLGYLSNQLNAEKKREEELSDLMKTAENNFWWAQPVDSMNKTQLEKFKLALLDLKTQINLKKQKLLNESTYNNPPCFFAGGSSHSSLNNALIVQHPQQFLRNDVLDEDIMHHCQFNNEDGSGPGPTFRFF</sequence>
<dbReference type="Pfam" id="PF00319">
    <property type="entry name" value="SRF-TF"/>
    <property type="match status" value="1"/>
</dbReference>
<dbReference type="Proteomes" id="UP001603857">
    <property type="component" value="Unassembled WGS sequence"/>
</dbReference>
<keyword evidence="4" id="KW-0804">Transcription</keyword>
<comment type="caution">
    <text evidence="7">The sequence shown here is derived from an EMBL/GenBank/DDBJ whole genome shotgun (WGS) entry which is preliminary data.</text>
</comment>
<dbReference type="GO" id="GO:0005634">
    <property type="term" value="C:nucleus"/>
    <property type="evidence" value="ECO:0007669"/>
    <property type="project" value="UniProtKB-SubCell"/>
</dbReference>
<evidence type="ECO:0000256" key="1">
    <source>
        <dbReference type="ARBA" id="ARBA00004123"/>
    </source>
</evidence>
<evidence type="ECO:0000313" key="8">
    <source>
        <dbReference type="Proteomes" id="UP001603857"/>
    </source>
</evidence>
<keyword evidence="3" id="KW-0238">DNA-binding</keyword>
<evidence type="ECO:0000256" key="5">
    <source>
        <dbReference type="ARBA" id="ARBA00023242"/>
    </source>
</evidence>
<evidence type="ECO:0000259" key="6">
    <source>
        <dbReference type="PROSITE" id="PS50066"/>
    </source>
</evidence>
<dbReference type="InterPro" id="IPR036879">
    <property type="entry name" value="TF_MADSbox_sf"/>
</dbReference>
<dbReference type="InterPro" id="IPR033896">
    <property type="entry name" value="MEF2-like_N"/>
</dbReference>
<dbReference type="CDD" id="cd00265">
    <property type="entry name" value="MADS_MEF2_like"/>
    <property type="match status" value="1"/>
</dbReference>